<keyword evidence="4" id="KW-1185">Reference proteome</keyword>
<accession>A0AAE0B9L7</accession>
<gene>
    <name evidence="3" type="ORF">Dsin_004233</name>
</gene>
<organism evidence="3 4">
    <name type="scientific">Dipteronia sinensis</name>
    <dbReference type="NCBI Taxonomy" id="43782"/>
    <lineage>
        <taxon>Eukaryota</taxon>
        <taxon>Viridiplantae</taxon>
        <taxon>Streptophyta</taxon>
        <taxon>Embryophyta</taxon>
        <taxon>Tracheophyta</taxon>
        <taxon>Spermatophyta</taxon>
        <taxon>Magnoliopsida</taxon>
        <taxon>eudicotyledons</taxon>
        <taxon>Gunneridae</taxon>
        <taxon>Pentapetalae</taxon>
        <taxon>rosids</taxon>
        <taxon>malvids</taxon>
        <taxon>Sapindales</taxon>
        <taxon>Sapindaceae</taxon>
        <taxon>Hippocastanoideae</taxon>
        <taxon>Acereae</taxon>
        <taxon>Dipteronia</taxon>
    </lineage>
</organism>
<keyword evidence="1" id="KW-0346">Stress response</keyword>
<reference evidence="3" key="1">
    <citation type="journal article" date="2023" name="Plant J.">
        <title>Genome sequences and population genomics provide insights into the demographic history, inbreeding, and mutation load of two 'living fossil' tree species of Dipteronia.</title>
        <authorList>
            <person name="Feng Y."/>
            <person name="Comes H.P."/>
            <person name="Chen J."/>
            <person name="Zhu S."/>
            <person name="Lu R."/>
            <person name="Zhang X."/>
            <person name="Li P."/>
            <person name="Qiu J."/>
            <person name="Olsen K.M."/>
            <person name="Qiu Y."/>
        </authorList>
    </citation>
    <scope>NUCLEOTIDE SEQUENCE</scope>
    <source>
        <strain evidence="3">NBL</strain>
    </source>
</reference>
<comment type="caution">
    <text evidence="3">The sequence shown here is derived from an EMBL/GenBank/DDBJ whole genome shotgun (WGS) entry which is preliminary data.</text>
</comment>
<evidence type="ECO:0000313" key="3">
    <source>
        <dbReference type="EMBL" id="KAK3232352.1"/>
    </source>
</evidence>
<dbReference type="Proteomes" id="UP001281410">
    <property type="component" value="Unassembled WGS sequence"/>
</dbReference>
<feature type="region of interest" description="Disordered" evidence="2">
    <location>
        <begin position="51"/>
        <end position="91"/>
    </location>
</feature>
<name>A0AAE0B9L7_9ROSI</name>
<evidence type="ECO:0000313" key="4">
    <source>
        <dbReference type="Proteomes" id="UP001281410"/>
    </source>
</evidence>
<dbReference type="AlphaFoldDB" id="A0AAE0B9L7"/>
<dbReference type="GO" id="GO:0009408">
    <property type="term" value="P:response to heat"/>
    <property type="evidence" value="ECO:0007669"/>
    <property type="project" value="InterPro"/>
</dbReference>
<dbReference type="EMBL" id="JANJYJ010000001">
    <property type="protein sequence ID" value="KAK3232352.1"/>
    <property type="molecule type" value="Genomic_DNA"/>
</dbReference>
<dbReference type="PANTHER" id="PTHR46733:SF4">
    <property type="entry name" value="HEAT SHOCK PROTEIN 21, CHLOROPLASTIC"/>
    <property type="match status" value="1"/>
</dbReference>
<sequence length="165" mass="18096">MASSSTLSAASPLLSNKVRWGTNNNKLLVAPPCTVGFPEKKGRRMPVLRAQAAAGDQHNKDGSSTDVDLHGNQGNQSGSGTTSVEKTRPRRLNVNVSPFGLLDPLSPMRTMKQMMDTMDRLLVDAMTFQGSRNRTAGELRAPWDIKDEEHESRCGLTCQGYPRRK</sequence>
<dbReference type="InterPro" id="IPR044587">
    <property type="entry name" value="HSP21-like"/>
</dbReference>
<feature type="compositionally biased region" description="Polar residues" evidence="2">
    <location>
        <begin position="70"/>
        <end position="84"/>
    </location>
</feature>
<evidence type="ECO:0000256" key="2">
    <source>
        <dbReference type="SAM" id="MobiDB-lite"/>
    </source>
</evidence>
<proteinExistence type="predicted"/>
<feature type="compositionally biased region" description="Basic and acidic residues" evidence="2">
    <location>
        <begin position="57"/>
        <end position="69"/>
    </location>
</feature>
<dbReference type="PANTHER" id="PTHR46733">
    <property type="entry name" value="26.5 KDA HEAT SHOCK PROTEIN, MITOCHONDRIAL"/>
    <property type="match status" value="1"/>
</dbReference>
<evidence type="ECO:0000256" key="1">
    <source>
        <dbReference type="ARBA" id="ARBA00023016"/>
    </source>
</evidence>
<protein>
    <submittedName>
        <fullName evidence="3">Uncharacterized protein</fullName>
    </submittedName>
</protein>